<proteinExistence type="predicted"/>
<dbReference type="AlphaFoldDB" id="A0A3A6PHE9"/>
<feature type="compositionally biased region" description="Basic residues" evidence="1">
    <location>
        <begin position="1"/>
        <end position="10"/>
    </location>
</feature>
<evidence type="ECO:0000313" key="4">
    <source>
        <dbReference type="Proteomes" id="UP000267798"/>
    </source>
</evidence>
<accession>A0A3A6PHE9</accession>
<organism evidence="3 4">
    <name type="scientific">Paenibacillus pinisoli</name>
    <dbReference type="NCBI Taxonomy" id="1276110"/>
    <lineage>
        <taxon>Bacteria</taxon>
        <taxon>Bacillati</taxon>
        <taxon>Bacillota</taxon>
        <taxon>Bacilli</taxon>
        <taxon>Bacillales</taxon>
        <taxon>Paenibacillaceae</taxon>
        <taxon>Paenibacillus</taxon>
    </lineage>
</organism>
<keyword evidence="2" id="KW-0812">Transmembrane</keyword>
<keyword evidence="2" id="KW-1133">Transmembrane helix</keyword>
<evidence type="ECO:0000256" key="1">
    <source>
        <dbReference type="SAM" id="MobiDB-lite"/>
    </source>
</evidence>
<feature type="region of interest" description="Disordered" evidence="1">
    <location>
        <begin position="1"/>
        <end position="37"/>
    </location>
</feature>
<dbReference type="Proteomes" id="UP000267798">
    <property type="component" value="Unassembled WGS sequence"/>
</dbReference>
<evidence type="ECO:0000256" key="2">
    <source>
        <dbReference type="SAM" id="Phobius"/>
    </source>
</evidence>
<keyword evidence="2" id="KW-0472">Membrane</keyword>
<gene>
    <name evidence="3" type="ORF">D3P09_20385</name>
</gene>
<evidence type="ECO:0000313" key="3">
    <source>
        <dbReference type="EMBL" id="RJX38408.1"/>
    </source>
</evidence>
<sequence length="77" mass="9217">MSRKQRHSRTSRSYQPEKAGDMMNASGQEDEPLKLPPRRKKFPSSLHKVNKWYYNLLFVLFLCLVVFLFWYGNKFSS</sequence>
<keyword evidence="4" id="KW-1185">Reference proteome</keyword>
<feature type="transmembrane region" description="Helical" evidence="2">
    <location>
        <begin position="52"/>
        <end position="71"/>
    </location>
</feature>
<comment type="caution">
    <text evidence="3">The sequence shown here is derived from an EMBL/GenBank/DDBJ whole genome shotgun (WGS) entry which is preliminary data.</text>
</comment>
<reference evidence="3 4" key="1">
    <citation type="submission" date="2018-09" db="EMBL/GenBank/DDBJ databases">
        <title>Paenibacillus aracenensis nov. sp. isolated from a cave in southern Spain.</title>
        <authorList>
            <person name="Jurado V."/>
            <person name="Gutierrez-Patricio S."/>
            <person name="Gonzalez-Pimentel J.L."/>
            <person name="Miller A.Z."/>
            <person name="Laiz L."/>
            <person name="Saiz-Jimenez C."/>
        </authorList>
    </citation>
    <scope>NUCLEOTIDE SEQUENCE [LARGE SCALE GENOMIC DNA]</scope>
    <source>
        <strain evidence="3 4">JCM 19203</strain>
    </source>
</reference>
<protein>
    <submittedName>
        <fullName evidence="3">Uncharacterized protein</fullName>
    </submittedName>
</protein>
<name>A0A3A6PHE9_9BACL</name>
<dbReference type="EMBL" id="QXQB01000004">
    <property type="protein sequence ID" value="RJX38408.1"/>
    <property type="molecule type" value="Genomic_DNA"/>
</dbReference>